<evidence type="ECO:0000256" key="1">
    <source>
        <dbReference type="ARBA" id="ARBA00007637"/>
    </source>
</evidence>
<feature type="domain" description="3-beta hydroxysteroid dehydrogenase/isomerase" evidence="3">
    <location>
        <begin position="6"/>
        <end position="139"/>
    </location>
</feature>
<dbReference type="AlphaFoldDB" id="X1QKJ6"/>
<dbReference type="Pfam" id="PF01073">
    <property type="entry name" value="3Beta_HSD"/>
    <property type="match status" value="1"/>
</dbReference>
<proteinExistence type="inferred from homology"/>
<reference evidence="4" key="1">
    <citation type="journal article" date="2014" name="Front. Microbiol.">
        <title>High frequency of phylogenetically diverse reductive dehalogenase-homologous genes in deep subseafloor sedimentary metagenomes.</title>
        <authorList>
            <person name="Kawai M."/>
            <person name="Futagami T."/>
            <person name="Toyoda A."/>
            <person name="Takaki Y."/>
            <person name="Nishi S."/>
            <person name="Hori S."/>
            <person name="Arai W."/>
            <person name="Tsubouchi T."/>
            <person name="Morono Y."/>
            <person name="Uchiyama I."/>
            <person name="Ito T."/>
            <person name="Fujiyama A."/>
            <person name="Inagaki F."/>
            <person name="Takami H."/>
        </authorList>
    </citation>
    <scope>NUCLEOTIDE SEQUENCE</scope>
    <source>
        <strain evidence="4">Expedition CK06-06</strain>
    </source>
</reference>
<dbReference type="Gene3D" id="3.40.50.720">
    <property type="entry name" value="NAD(P)-binding Rossmann-like Domain"/>
    <property type="match status" value="1"/>
</dbReference>
<dbReference type="PANTHER" id="PTHR42687">
    <property type="entry name" value="L-THREONINE 3-DEHYDROGENASE"/>
    <property type="match status" value="1"/>
</dbReference>
<dbReference type="InterPro" id="IPR002225">
    <property type="entry name" value="3Beta_OHSteriod_DH/Estase"/>
</dbReference>
<feature type="compositionally biased region" description="Polar residues" evidence="2">
    <location>
        <begin position="106"/>
        <end position="118"/>
    </location>
</feature>
<feature type="non-terminal residue" evidence="4">
    <location>
        <position position="1"/>
    </location>
</feature>
<dbReference type="SUPFAM" id="SSF51735">
    <property type="entry name" value="NAD(P)-binding Rossmann-fold domains"/>
    <property type="match status" value="1"/>
</dbReference>
<sequence length="212" mass="23409">LKNGFRVRVYDLNNDRNRGSVKELGGKAEIVWGDITQPDSVRKALEEVDVVVHMAGILPPVAYEKPELAKKVNVRGTGIIVDCIKEKGGHIPLVFTSSVAVFGPTPNATEPLSPNKNDPNPRGAYGETKLEAEKLIKESGIDYLILRLTAVMYFDYEVSDLRRMFSIPLNNRVEFCHPDDLALAILNAVKNFSTLKGNTLVISGGPDQQMLY</sequence>
<dbReference type="InterPro" id="IPR036291">
    <property type="entry name" value="NAD(P)-bd_dom_sf"/>
</dbReference>
<dbReference type="InterPro" id="IPR051225">
    <property type="entry name" value="NAD(P)_epim/dehydratase"/>
</dbReference>
<comment type="similarity">
    <text evidence="1">Belongs to the NAD(P)-dependent epimerase/dehydratase family.</text>
</comment>
<dbReference type="PANTHER" id="PTHR42687:SF1">
    <property type="entry name" value="L-THREONINE 3-DEHYDROGENASE, MITOCHONDRIAL"/>
    <property type="match status" value="1"/>
</dbReference>
<feature type="region of interest" description="Disordered" evidence="2">
    <location>
        <begin position="106"/>
        <end position="125"/>
    </location>
</feature>
<dbReference type="GO" id="GO:0006694">
    <property type="term" value="P:steroid biosynthetic process"/>
    <property type="evidence" value="ECO:0007669"/>
    <property type="project" value="InterPro"/>
</dbReference>
<accession>X1QKJ6</accession>
<dbReference type="GO" id="GO:0006567">
    <property type="term" value="P:L-threonine catabolic process"/>
    <property type="evidence" value="ECO:0007669"/>
    <property type="project" value="TreeGrafter"/>
</dbReference>
<comment type="caution">
    <text evidence="4">The sequence shown here is derived from an EMBL/GenBank/DDBJ whole genome shotgun (WGS) entry which is preliminary data.</text>
</comment>
<evidence type="ECO:0000259" key="3">
    <source>
        <dbReference type="Pfam" id="PF01073"/>
    </source>
</evidence>
<evidence type="ECO:0000313" key="4">
    <source>
        <dbReference type="EMBL" id="GAI55341.1"/>
    </source>
</evidence>
<organism evidence="4">
    <name type="scientific">marine sediment metagenome</name>
    <dbReference type="NCBI Taxonomy" id="412755"/>
    <lineage>
        <taxon>unclassified sequences</taxon>
        <taxon>metagenomes</taxon>
        <taxon>ecological metagenomes</taxon>
    </lineage>
</organism>
<dbReference type="GO" id="GO:0008743">
    <property type="term" value="F:L-threonine 3-dehydrogenase activity"/>
    <property type="evidence" value="ECO:0007669"/>
    <property type="project" value="TreeGrafter"/>
</dbReference>
<gene>
    <name evidence="4" type="ORF">S06H3_58506</name>
</gene>
<name>X1QKJ6_9ZZZZ</name>
<feature type="non-terminal residue" evidence="4">
    <location>
        <position position="212"/>
    </location>
</feature>
<evidence type="ECO:0000256" key="2">
    <source>
        <dbReference type="SAM" id="MobiDB-lite"/>
    </source>
</evidence>
<protein>
    <recommendedName>
        <fullName evidence="3">3-beta hydroxysteroid dehydrogenase/isomerase domain-containing protein</fullName>
    </recommendedName>
</protein>
<dbReference type="EMBL" id="BARV01037885">
    <property type="protein sequence ID" value="GAI55341.1"/>
    <property type="molecule type" value="Genomic_DNA"/>
</dbReference>